<reference evidence="1" key="1">
    <citation type="submission" date="2020-03" db="EMBL/GenBank/DDBJ databases">
        <title>The deep terrestrial virosphere.</title>
        <authorList>
            <person name="Holmfeldt K."/>
            <person name="Nilsson E."/>
            <person name="Simone D."/>
            <person name="Lopez-Fernandez M."/>
            <person name="Wu X."/>
            <person name="de Brujin I."/>
            <person name="Lundin D."/>
            <person name="Andersson A."/>
            <person name="Bertilsson S."/>
            <person name="Dopson M."/>
        </authorList>
    </citation>
    <scope>NUCLEOTIDE SEQUENCE</scope>
    <source>
        <strain evidence="1">MM415B05789</strain>
    </source>
</reference>
<gene>
    <name evidence="1" type="ORF">MM415B05789_0007</name>
</gene>
<evidence type="ECO:0000313" key="1">
    <source>
        <dbReference type="EMBL" id="QJA97984.1"/>
    </source>
</evidence>
<name>A0A6M3LWJ0_9ZZZZ</name>
<dbReference type="AlphaFoldDB" id="A0A6M3LWJ0"/>
<sequence length="71" mass="7962">MLDLDFAPGSEHTRMIECDWCGGDIELPADEDTGEISPAALAKSGWKKLDITLEGQTFDTWWRCPECAEEE</sequence>
<accession>A0A6M3LWJ0</accession>
<proteinExistence type="predicted"/>
<protein>
    <submittedName>
        <fullName evidence="1">Uncharacterized protein</fullName>
    </submittedName>
</protein>
<organism evidence="1">
    <name type="scientific">viral metagenome</name>
    <dbReference type="NCBI Taxonomy" id="1070528"/>
    <lineage>
        <taxon>unclassified sequences</taxon>
        <taxon>metagenomes</taxon>
        <taxon>organismal metagenomes</taxon>
    </lineage>
</organism>
<dbReference type="EMBL" id="MT143542">
    <property type="protein sequence ID" value="QJA97984.1"/>
    <property type="molecule type" value="Genomic_DNA"/>
</dbReference>